<dbReference type="Proteomes" id="UP000765509">
    <property type="component" value="Unassembled WGS sequence"/>
</dbReference>
<keyword evidence="2" id="KW-1133">Transmembrane helix</keyword>
<reference evidence="3" key="1">
    <citation type="submission" date="2021-03" db="EMBL/GenBank/DDBJ databases">
        <title>Draft genome sequence of rust myrtle Austropuccinia psidii MF-1, a brazilian biotype.</title>
        <authorList>
            <person name="Quecine M.C."/>
            <person name="Pachon D.M.R."/>
            <person name="Bonatelli M.L."/>
            <person name="Correr F.H."/>
            <person name="Franceschini L.M."/>
            <person name="Leite T.F."/>
            <person name="Margarido G.R.A."/>
            <person name="Almeida C.A."/>
            <person name="Ferrarezi J.A."/>
            <person name="Labate C.A."/>
        </authorList>
    </citation>
    <scope>NUCLEOTIDE SEQUENCE</scope>
    <source>
        <strain evidence="3">MF-1</strain>
    </source>
</reference>
<proteinExistence type="predicted"/>
<comment type="caution">
    <text evidence="3">The sequence shown here is derived from an EMBL/GenBank/DDBJ whole genome shotgun (WGS) entry which is preliminary data.</text>
</comment>
<dbReference type="AlphaFoldDB" id="A0A9Q3BVW7"/>
<feature type="transmembrane region" description="Helical" evidence="2">
    <location>
        <begin position="354"/>
        <end position="378"/>
    </location>
</feature>
<dbReference type="EMBL" id="AVOT02002975">
    <property type="protein sequence ID" value="MBW0472115.1"/>
    <property type="molecule type" value="Genomic_DNA"/>
</dbReference>
<evidence type="ECO:0008006" key="5">
    <source>
        <dbReference type="Google" id="ProtNLM"/>
    </source>
</evidence>
<gene>
    <name evidence="3" type="ORF">O181_011830</name>
</gene>
<dbReference type="GO" id="GO:0003676">
    <property type="term" value="F:nucleic acid binding"/>
    <property type="evidence" value="ECO:0007669"/>
    <property type="project" value="InterPro"/>
</dbReference>
<dbReference type="InterPro" id="IPR036397">
    <property type="entry name" value="RNaseH_sf"/>
</dbReference>
<evidence type="ECO:0000256" key="2">
    <source>
        <dbReference type="SAM" id="Phobius"/>
    </source>
</evidence>
<organism evidence="3 4">
    <name type="scientific">Austropuccinia psidii MF-1</name>
    <dbReference type="NCBI Taxonomy" id="1389203"/>
    <lineage>
        <taxon>Eukaryota</taxon>
        <taxon>Fungi</taxon>
        <taxon>Dikarya</taxon>
        <taxon>Basidiomycota</taxon>
        <taxon>Pucciniomycotina</taxon>
        <taxon>Pucciniomycetes</taxon>
        <taxon>Pucciniales</taxon>
        <taxon>Sphaerophragmiaceae</taxon>
        <taxon>Austropuccinia</taxon>
    </lineage>
</organism>
<evidence type="ECO:0000313" key="4">
    <source>
        <dbReference type="Proteomes" id="UP000765509"/>
    </source>
</evidence>
<keyword evidence="4" id="KW-1185">Reference proteome</keyword>
<dbReference type="SUPFAM" id="SSF53098">
    <property type="entry name" value="Ribonuclease H-like"/>
    <property type="match status" value="1"/>
</dbReference>
<dbReference type="InterPro" id="IPR012337">
    <property type="entry name" value="RNaseH-like_sf"/>
</dbReference>
<accession>A0A9Q3BVW7</accession>
<name>A0A9Q3BVW7_9BASI</name>
<dbReference type="Gene3D" id="3.30.420.10">
    <property type="entry name" value="Ribonuclease H-like superfamily/Ribonuclease H"/>
    <property type="match status" value="1"/>
</dbReference>
<keyword evidence="2" id="KW-0472">Membrane</keyword>
<keyword evidence="2" id="KW-0812">Transmembrane</keyword>
<dbReference type="OrthoDB" id="421040at2759"/>
<feature type="region of interest" description="Disordered" evidence="1">
    <location>
        <begin position="176"/>
        <end position="198"/>
    </location>
</feature>
<evidence type="ECO:0000256" key="1">
    <source>
        <dbReference type="SAM" id="MobiDB-lite"/>
    </source>
</evidence>
<evidence type="ECO:0000313" key="3">
    <source>
        <dbReference type="EMBL" id="MBW0472115.1"/>
    </source>
</evidence>
<protein>
    <recommendedName>
        <fullName evidence="5">RNase H type-1 domain-containing protein</fullName>
    </recommendedName>
</protein>
<sequence>MEGIDLQPPLSNFLGKHTFLQQHSTKAESLLPFPIPPWSSQITSLIKINLTKEQAKKEIANQISSEELAQTLIFFAEGSHILALSLCQDLLAEHINTHGAPPTVAIFSDSQAAFKSVTFPNKKSPGQQLMTRIYNNFQCWSPHFPIKLYWCQGHLGIQQNKVEKLAKEETNSNITAPHTLHHNSLSRLRQTTNQQSRTPPTLIAPELARVAFKTPPTLIIQALDRLKKGQASTIQPHTTQCLPTPNQTSSRPTLPTLQCPGQHFSLPTILQQIPYPMKRLQKKHIQTQDSTKPQWQHLNPRLPNSLQILGRLQHLNRNIPIHQELPPPRYTTYPPRITPFQHLKHPPLNPLTTILPFLFFLDFPSHFFLLYLALPLFFFSFFKKNPFSCFPLISFFSNL</sequence>